<proteinExistence type="inferred from homology"/>
<organism evidence="3 4">
    <name type="scientific">Fretibacterium fastidiosum</name>
    <dbReference type="NCBI Taxonomy" id="651822"/>
    <lineage>
        <taxon>Bacteria</taxon>
        <taxon>Thermotogati</taxon>
        <taxon>Synergistota</taxon>
        <taxon>Synergistia</taxon>
        <taxon>Synergistales</taxon>
        <taxon>Aminobacteriaceae</taxon>
        <taxon>Fretibacterium</taxon>
    </lineage>
</organism>
<dbReference type="Proteomes" id="UP000008957">
    <property type="component" value="Chromosome"/>
</dbReference>
<keyword evidence="4" id="KW-1185">Reference proteome</keyword>
<evidence type="ECO:0000313" key="3">
    <source>
        <dbReference type="EMBL" id="CBL28865.1"/>
    </source>
</evidence>
<dbReference type="PANTHER" id="PTHR43318:SF1">
    <property type="entry name" value="POLYSACCHARIDE BIOSYNTHESIS PROTEIN EPSC-RELATED"/>
    <property type="match status" value="1"/>
</dbReference>
<reference evidence="4" key="1">
    <citation type="submission" date="2010-03" db="EMBL/GenBank/DDBJ databases">
        <title>The genome sequence of Synergistetes sp. SGP1.</title>
        <authorList>
            <consortium name="metaHIT consortium -- http://www.metahit.eu/"/>
            <person name="Pajon A."/>
            <person name="Turner K."/>
            <person name="Parkhill J."/>
            <person name="Wade W."/>
            <person name="Vartoukian S."/>
        </authorList>
    </citation>
    <scope>NUCLEOTIDE SEQUENCE [LARGE SCALE GENOMIC DNA]</scope>
    <source>
        <strain evidence="4">SGP1</strain>
    </source>
</reference>
<dbReference type="AlphaFoldDB" id="A0AB94IYM9"/>
<dbReference type="Gene3D" id="3.40.50.720">
    <property type="entry name" value="NAD(P)-binding Rossmann-like Domain"/>
    <property type="match status" value="1"/>
</dbReference>
<dbReference type="InterPro" id="IPR003869">
    <property type="entry name" value="Polysac_CapD-like"/>
</dbReference>
<dbReference type="PANTHER" id="PTHR43318">
    <property type="entry name" value="UDP-N-ACETYLGLUCOSAMINE 4,6-DEHYDRATASE"/>
    <property type="match status" value="1"/>
</dbReference>
<gene>
    <name evidence="3" type="ORF">SY1_21150</name>
</gene>
<sequence>MLIPEAVSLVIQAGALGKGGELFVLDMGEPVVITEMAELLIRLYGYEPYRDIPIVFTGVRPGEKLEEELFYDPGSVHPTRHPKIFTSPLGGAMDARSFNSLLDEAVRRPQEALTLLHRLVPEYAEWERA</sequence>
<dbReference type="EMBL" id="FP929056">
    <property type="protein sequence ID" value="CBL28865.1"/>
    <property type="molecule type" value="Genomic_DNA"/>
</dbReference>
<evidence type="ECO:0000259" key="2">
    <source>
        <dbReference type="Pfam" id="PF02719"/>
    </source>
</evidence>
<evidence type="ECO:0000313" key="4">
    <source>
        <dbReference type="Proteomes" id="UP000008957"/>
    </source>
</evidence>
<protein>
    <submittedName>
        <fullName evidence="3">Predicted nucleoside-diphosphate sugar epimerases</fullName>
    </submittedName>
</protein>
<feature type="domain" description="Polysaccharide biosynthesis protein CapD-like" evidence="2">
    <location>
        <begin position="1"/>
        <end position="86"/>
    </location>
</feature>
<dbReference type="SUPFAM" id="SSF51735">
    <property type="entry name" value="NAD(P)-binding Rossmann-fold domains"/>
    <property type="match status" value="1"/>
</dbReference>
<name>A0AB94IYM9_9BACT</name>
<comment type="similarity">
    <text evidence="1">Belongs to the polysaccharide synthase family.</text>
</comment>
<accession>A0AB94IYM9</accession>
<dbReference type="Pfam" id="PF02719">
    <property type="entry name" value="Polysacc_synt_2"/>
    <property type="match status" value="1"/>
</dbReference>
<reference evidence="3 4" key="2">
    <citation type="submission" date="2010-03" db="EMBL/GenBank/DDBJ databases">
        <authorList>
            <person name="Pajon A."/>
        </authorList>
    </citation>
    <scope>NUCLEOTIDE SEQUENCE [LARGE SCALE GENOMIC DNA]</scope>
    <source>
        <strain evidence="3 4">SGP1</strain>
    </source>
</reference>
<dbReference type="InterPro" id="IPR036291">
    <property type="entry name" value="NAD(P)-bd_dom_sf"/>
</dbReference>
<dbReference type="InterPro" id="IPR051203">
    <property type="entry name" value="Polysaccharide_Synthase-Rel"/>
</dbReference>
<dbReference type="KEGG" id="sbr:SY1_21150"/>
<evidence type="ECO:0000256" key="1">
    <source>
        <dbReference type="ARBA" id="ARBA00007430"/>
    </source>
</evidence>